<gene>
    <name evidence="5" type="ORF">SCD_n01093</name>
</gene>
<dbReference type="GO" id="GO:0005829">
    <property type="term" value="C:cytosol"/>
    <property type="evidence" value="ECO:0007669"/>
    <property type="project" value="TreeGrafter"/>
</dbReference>
<dbReference type="SUPFAM" id="SSF56672">
    <property type="entry name" value="DNA/RNA polymerases"/>
    <property type="match status" value="1"/>
</dbReference>
<evidence type="ECO:0000256" key="2">
    <source>
        <dbReference type="ARBA" id="ARBA00022457"/>
    </source>
</evidence>
<dbReference type="InterPro" id="IPR036775">
    <property type="entry name" value="DNA_pol_Y-fam_lit_finger_sf"/>
</dbReference>
<dbReference type="PANTHER" id="PTHR11076:SF34">
    <property type="entry name" value="PROTEIN UMUC"/>
    <property type="match status" value="1"/>
</dbReference>
<evidence type="ECO:0000313" key="6">
    <source>
        <dbReference type="Proteomes" id="UP000015559"/>
    </source>
</evidence>
<keyword evidence="3" id="KW-0808">Transferase</keyword>
<protein>
    <submittedName>
        <fullName evidence="5">Putative RumB/ImpB like DNA repair protein</fullName>
    </submittedName>
</protein>
<dbReference type="HOGENOM" id="CLU_012348_1_1_4"/>
<comment type="similarity">
    <text evidence="1">Belongs to the DNA polymerase type-Y family.</text>
</comment>
<evidence type="ECO:0000256" key="3">
    <source>
        <dbReference type="ARBA" id="ARBA00022932"/>
    </source>
</evidence>
<reference evidence="5 6" key="1">
    <citation type="journal article" date="2012" name="Appl. Environ. Microbiol.">
        <title>Draft genome sequence of a psychrotolerant sulfur-oxidizing bacterium, Sulfuricella denitrificans skB26, and proteomic insights into cold adaptation.</title>
        <authorList>
            <person name="Watanabe T."/>
            <person name="Kojima H."/>
            <person name="Fukui M."/>
        </authorList>
    </citation>
    <scope>NUCLEOTIDE SEQUENCE [LARGE SCALE GENOMIC DNA]</scope>
    <source>
        <strain evidence="6">skB26</strain>
    </source>
</reference>
<dbReference type="InterPro" id="IPR022880">
    <property type="entry name" value="DNApol_IV"/>
</dbReference>
<dbReference type="GO" id="GO:0042276">
    <property type="term" value="P:error-prone translesion synthesis"/>
    <property type="evidence" value="ECO:0007669"/>
    <property type="project" value="TreeGrafter"/>
</dbReference>
<evidence type="ECO:0000259" key="4">
    <source>
        <dbReference type="PROSITE" id="PS50173"/>
    </source>
</evidence>
<dbReference type="GO" id="GO:0003887">
    <property type="term" value="F:DNA-directed DNA polymerase activity"/>
    <property type="evidence" value="ECO:0007669"/>
    <property type="project" value="InterPro"/>
</dbReference>
<dbReference type="InterPro" id="IPR050116">
    <property type="entry name" value="DNA_polymerase-Y"/>
</dbReference>
<dbReference type="Gene3D" id="1.10.150.20">
    <property type="entry name" value="5' to 3' exonuclease, C-terminal subdomain"/>
    <property type="match status" value="1"/>
</dbReference>
<dbReference type="SUPFAM" id="SSF100879">
    <property type="entry name" value="Lesion bypass DNA polymerase (Y-family), little finger domain"/>
    <property type="match status" value="1"/>
</dbReference>
<dbReference type="GO" id="GO:0003684">
    <property type="term" value="F:damaged DNA binding"/>
    <property type="evidence" value="ECO:0007669"/>
    <property type="project" value="InterPro"/>
</dbReference>
<dbReference type="InterPro" id="IPR043128">
    <property type="entry name" value="Rev_trsase/Diguanyl_cyclase"/>
</dbReference>
<keyword evidence="2" id="KW-0515">Mutator protein</keyword>
<evidence type="ECO:0000256" key="1">
    <source>
        <dbReference type="ARBA" id="ARBA00010945"/>
    </source>
</evidence>
<keyword evidence="6" id="KW-1185">Reference proteome</keyword>
<sequence length="410" mass="45534">MLVTDWPHAIAHVDADCFYASCELARRPDLRNRPVCVLSSQDACVVAKTYDAKAAGISTGMPVWEAKKRLPQAEYIPADFGYYGQMSDKLFAILARFSPEIEVYSIDEGFIDLHGLRSLWRKGYGEIANAMREAVRRETGITVSVGVSVTKTLAKIASEFNKPDGTTIVPGRRIAEFLARVKARDIPGIGANREALLDKFGIATALQFIEADEALISKLMGRSGTDLRHELRGERVFALELEPRLPKSIARTASLGEIIASRETLAAHLTHHTTRVATELVTKRYMAAKLAVFLRLKSFDSASVEIRLDYQTSSYFALSRVVQAALERLYQPGQLYRGCGVIASEIRFAASVTFDLFGVMEQDGRQGTLLETMDEINGKYGSGTVRMLASLPVKRHEKARRFNYPLFEAD</sequence>
<accession>S6AK16</accession>
<dbReference type="PROSITE" id="PS50173">
    <property type="entry name" value="UMUC"/>
    <property type="match status" value="1"/>
</dbReference>
<keyword evidence="3" id="KW-0548">Nucleotidyltransferase</keyword>
<dbReference type="OrthoDB" id="9808813at2"/>
<name>S6AK16_SULDS</name>
<feature type="domain" description="UmuC" evidence="4">
    <location>
        <begin position="10"/>
        <end position="190"/>
    </location>
</feature>
<evidence type="ECO:0000313" key="5">
    <source>
        <dbReference type="EMBL" id="BAN34929.1"/>
    </source>
</evidence>
<proteinExistence type="inferred from homology"/>
<dbReference type="Pfam" id="PF11799">
    <property type="entry name" value="IMS_C"/>
    <property type="match status" value="1"/>
</dbReference>
<dbReference type="Pfam" id="PF00817">
    <property type="entry name" value="IMS"/>
    <property type="match status" value="1"/>
</dbReference>
<dbReference type="AlphaFoldDB" id="S6AK16"/>
<dbReference type="InterPro" id="IPR001126">
    <property type="entry name" value="UmuC"/>
</dbReference>
<dbReference type="Gene3D" id="3.40.1170.60">
    <property type="match status" value="1"/>
</dbReference>
<dbReference type="RefSeq" id="WP_009206123.1">
    <property type="nucleotide sequence ID" value="NC_022357.1"/>
</dbReference>
<dbReference type="STRING" id="1163617.SCD_n01093"/>
<organism evidence="5 6">
    <name type="scientific">Sulfuricella denitrificans (strain DSM 22764 / NBRC 105220 / skB26)</name>
    <dbReference type="NCBI Taxonomy" id="1163617"/>
    <lineage>
        <taxon>Bacteria</taxon>
        <taxon>Pseudomonadati</taxon>
        <taxon>Pseudomonadota</taxon>
        <taxon>Betaproteobacteria</taxon>
        <taxon>Nitrosomonadales</taxon>
        <taxon>Sulfuricellaceae</taxon>
        <taxon>Sulfuricella</taxon>
    </lineage>
</organism>
<dbReference type="Gene3D" id="3.30.1490.100">
    <property type="entry name" value="DNA polymerase, Y-family, little finger domain"/>
    <property type="match status" value="1"/>
</dbReference>
<dbReference type="GO" id="GO:0009432">
    <property type="term" value="P:SOS response"/>
    <property type="evidence" value="ECO:0007669"/>
    <property type="project" value="TreeGrafter"/>
</dbReference>
<dbReference type="Proteomes" id="UP000015559">
    <property type="component" value="Chromosome"/>
</dbReference>
<dbReference type="KEGG" id="sdr:SCD_n01093"/>
<dbReference type="Gene3D" id="3.30.70.270">
    <property type="match status" value="1"/>
</dbReference>
<dbReference type="eggNOG" id="COG0389">
    <property type="taxonomic scope" value="Bacteria"/>
</dbReference>
<dbReference type="EMBL" id="AP013066">
    <property type="protein sequence ID" value="BAN34929.1"/>
    <property type="molecule type" value="Genomic_DNA"/>
</dbReference>
<dbReference type="GO" id="GO:0006281">
    <property type="term" value="P:DNA repair"/>
    <property type="evidence" value="ECO:0007669"/>
    <property type="project" value="InterPro"/>
</dbReference>
<dbReference type="InterPro" id="IPR017961">
    <property type="entry name" value="DNA_pol_Y-fam_little_finger"/>
</dbReference>
<dbReference type="CDD" id="cd03586">
    <property type="entry name" value="PolY_Pol_IV_kappa"/>
    <property type="match status" value="1"/>
</dbReference>
<dbReference type="InterPro" id="IPR043502">
    <property type="entry name" value="DNA/RNA_pol_sf"/>
</dbReference>
<keyword evidence="3" id="KW-0239">DNA-directed DNA polymerase</keyword>
<dbReference type="PANTHER" id="PTHR11076">
    <property type="entry name" value="DNA REPAIR POLYMERASE UMUC / TRANSFERASE FAMILY MEMBER"/>
    <property type="match status" value="1"/>
</dbReference>